<comment type="similarity">
    <text evidence="5">Belongs to the aromatic-ring hydroxylase family. TetX subfamily.</text>
</comment>
<keyword evidence="5" id="KW-0521">NADP</keyword>
<dbReference type="GeneID" id="301546305"/>
<feature type="domain" description="FAD-binding" evidence="6">
    <location>
        <begin position="13"/>
        <end position="238"/>
    </location>
</feature>
<proteinExistence type="inferred from homology"/>
<keyword evidence="3 5" id="KW-0560">Oxidoreductase</keyword>
<protein>
    <recommendedName>
        <fullName evidence="5">Flavin-dependent monooxygenase</fullName>
    </recommendedName>
    <alternativeName>
        <fullName evidence="5">TetX monooxygenase</fullName>
        <shortName evidence="5">TetX</shortName>
        <ecNumber evidence="5">1.14.13.-</ecNumber>
    </alternativeName>
</protein>
<organism evidence="7 8">
    <name type="scientific">Streptomyces kronopolitis</name>
    <dbReference type="NCBI Taxonomy" id="1612435"/>
    <lineage>
        <taxon>Bacteria</taxon>
        <taxon>Bacillati</taxon>
        <taxon>Actinomycetota</taxon>
        <taxon>Actinomycetes</taxon>
        <taxon>Kitasatosporales</taxon>
        <taxon>Streptomycetaceae</taxon>
        <taxon>Streptomyces</taxon>
    </lineage>
</organism>
<comment type="subunit">
    <text evidence="5">Monomer.</text>
</comment>
<dbReference type="Gene3D" id="3.50.50.60">
    <property type="entry name" value="FAD/NAD(P)-binding domain"/>
    <property type="match status" value="1"/>
</dbReference>
<dbReference type="SUPFAM" id="SSF51905">
    <property type="entry name" value="FAD/NAD(P)-binding domain"/>
    <property type="match status" value="1"/>
</dbReference>
<dbReference type="PANTHER" id="PTHR46972">
    <property type="entry name" value="MONOOXYGENASE ASQM-RELATED"/>
    <property type="match status" value="1"/>
</dbReference>
<evidence type="ECO:0000256" key="5">
    <source>
        <dbReference type="HAMAP-Rule" id="MF_00845"/>
    </source>
</evidence>
<dbReference type="InterPro" id="IPR043683">
    <property type="entry name" value="TetX_monooxygenase"/>
</dbReference>
<keyword evidence="4 5" id="KW-0503">Monooxygenase</keyword>
<evidence type="ECO:0000256" key="3">
    <source>
        <dbReference type="ARBA" id="ARBA00023002"/>
    </source>
</evidence>
<name>A0ABQ2IWN3_9ACTN</name>
<feature type="binding site" evidence="5">
    <location>
        <position position="48"/>
    </location>
    <ligand>
        <name>NADPH</name>
        <dbReference type="ChEBI" id="CHEBI:57783"/>
    </ligand>
</feature>
<reference evidence="8" key="1">
    <citation type="journal article" date="2019" name="Int. J. Syst. Evol. Microbiol.">
        <title>The Global Catalogue of Microorganisms (GCM) 10K type strain sequencing project: providing services to taxonomists for standard genome sequencing and annotation.</title>
        <authorList>
            <consortium name="The Broad Institute Genomics Platform"/>
            <consortium name="The Broad Institute Genome Sequencing Center for Infectious Disease"/>
            <person name="Wu L."/>
            <person name="Ma J."/>
        </authorList>
    </citation>
    <scope>NUCLEOTIDE SEQUENCE [LARGE SCALE GENOMIC DNA]</scope>
    <source>
        <strain evidence="8">CGMCC 4.7323</strain>
    </source>
</reference>
<comment type="catalytic activity">
    <reaction evidence="5">
        <text>a tetracycline + NADPH + O2 + H(+) = an 11a-hydroxytetracycline + NADP(+) + H2O</text>
        <dbReference type="Rhea" id="RHEA:61444"/>
        <dbReference type="ChEBI" id="CHEBI:15377"/>
        <dbReference type="ChEBI" id="CHEBI:15378"/>
        <dbReference type="ChEBI" id="CHEBI:15379"/>
        <dbReference type="ChEBI" id="CHEBI:57783"/>
        <dbReference type="ChEBI" id="CHEBI:58349"/>
        <dbReference type="ChEBI" id="CHEBI:144644"/>
        <dbReference type="ChEBI" id="CHEBI:144645"/>
    </reaction>
</comment>
<keyword evidence="5" id="KW-0963">Cytoplasm</keyword>
<comment type="function">
    <text evidence="5">An FAD-requiring monooxygenase active on some tetracycline antibiotic derivatives, which leads to their inactivation. Hydroxylates carbon 11a of tetracycline and some analogs.</text>
</comment>
<dbReference type="RefSeq" id="WP_189095762.1">
    <property type="nucleotide sequence ID" value="NZ_BMND01000002.1"/>
</dbReference>
<dbReference type="EC" id="1.14.13.-" evidence="5"/>
<dbReference type="GO" id="GO:0004497">
    <property type="term" value="F:monooxygenase activity"/>
    <property type="evidence" value="ECO:0007669"/>
    <property type="project" value="UniProtKB-KW"/>
</dbReference>
<keyword evidence="5" id="KW-0547">Nucleotide-binding</keyword>
<dbReference type="HAMAP" id="MF_00845">
    <property type="entry name" value="TetX_monooxygenase"/>
    <property type="match status" value="1"/>
</dbReference>
<evidence type="ECO:0000313" key="8">
    <source>
        <dbReference type="Proteomes" id="UP000600080"/>
    </source>
</evidence>
<evidence type="ECO:0000313" key="7">
    <source>
        <dbReference type="EMBL" id="GGN33199.1"/>
    </source>
</evidence>
<comment type="domain">
    <text evidence="5">Consists of an N-terminal FAD-binding domain with a Rossman fold and a C-terminal substrate-binding domain.</text>
</comment>
<keyword evidence="2 5" id="KW-0274">FAD</keyword>
<comment type="subcellular location">
    <subcellularLocation>
        <location evidence="5">Cytoplasm</location>
    </subcellularLocation>
</comment>
<evidence type="ECO:0000259" key="6">
    <source>
        <dbReference type="Pfam" id="PF01494"/>
    </source>
</evidence>
<evidence type="ECO:0000256" key="4">
    <source>
        <dbReference type="ARBA" id="ARBA00023033"/>
    </source>
</evidence>
<comment type="caution">
    <text evidence="7">The sequence shown here is derived from an EMBL/GenBank/DDBJ whole genome shotgun (WGS) entry which is preliminary data.</text>
</comment>
<keyword evidence="1 5" id="KW-0285">Flavoprotein</keyword>
<evidence type="ECO:0000256" key="2">
    <source>
        <dbReference type="ARBA" id="ARBA00022827"/>
    </source>
</evidence>
<sequence>MNATPTPASAPRIAVIGAGPGGLTCARVLERHGIAVTVYERDASADARDQGGTLDLHADSGQIALAEAGLLDEFFALSRPEGQAKRALNRHGEVLADYTPPADEDAAPEIDRGPLRTLLADSLAPGTVRWGHALRSAAALPDGTHRLTFDNGTTADADLVIGADGAWSRVRPLVSDAVPVHSGVTFIEAHFDRVDTDHPEVAALVGDGHTFATGDHKGLLAQRNANQHVRAYIAVREESEGGRPAGLPGDTEAVRAALLEQFTGWDERLRLLITDNDGPYVHRPLFVLPAPHTWPHTPGVTLLGDAAHLMSPFGGNGANLAMLDGCELALALARHDTVDAAVTAYEEVMLPRAAALGDGADILARVFGPGDRTAADVPDFGREKEEYRRAAAAYGNR</sequence>
<feature type="binding site" evidence="5">
    <location>
        <position position="112"/>
    </location>
    <ligand>
        <name>FAD</name>
        <dbReference type="ChEBI" id="CHEBI:57692"/>
    </ligand>
</feature>
<accession>A0ABQ2IWN3</accession>
<dbReference type="PRINTS" id="PR00420">
    <property type="entry name" value="RNGMNOXGNASE"/>
</dbReference>
<dbReference type="Pfam" id="PF01494">
    <property type="entry name" value="FAD_binding_3"/>
    <property type="match status" value="2"/>
</dbReference>
<feature type="binding site" evidence="5">
    <location>
        <position position="305"/>
    </location>
    <ligand>
        <name>FAD</name>
        <dbReference type="ChEBI" id="CHEBI:57692"/>
    </ligand>
</feature>
<gene>
    <name evidence="7" type="ORF">GCM10012285_04080</name>
</gene>
<comment type="cofactor">
    <cofactor evidence="5">
        <name>FAD</name>
        <dbReference type="ChEBI" id="CHEBI:57692"/>
    </cofactor>
</comment>
<dbReference type="InterPro" id="IPR002938">
    <property type="entry name" value="FAD-bd"/>
</dbReference>
<dbReference type="EMBL" id="BMND01000002">
    <property type="protein sequence ID" value="GGN33199.1"/>
    <property type="molecule type" value="Genomic_DNA"/>
</dbReference>
<keyword evidence="8" id="KW-1185">Reference proteome</keyword>
<dbReference type="InterPro" id="IPR036188">
    <property type="entry name" value="FAD/NAD-bd_sf"/>
</dbReference>
<dbReference type="PANTHER" id="PTHR46972:SF1">
    <property type="entry name" value="FAD DEPENDENT OXIDOREDUCTASE DOMAIN-CONTAINING PROTEIN"/>
    <property type="match status" value="1"/>
</dbReference>
<evidence type="ECO:0000256" key="1">
    <source>
        <dbReference type="ARBA" id="ARBA00022630"/>
    </source>
</evidence>
<dbReference type="Proteomes" id="UP000600080">
    <property type="component" value="Unassembled WGS sequence"/>
</dbReference>
<feature type="binding site" evidence="5">
    <location>
        <position position="55"/>
    </location>
    <ligand>
        <name>FAD</name>
        <dbReference type="ChEBI" id="CHEBI:57692"/>
    </ligand>
</feature>
<feature type="domain" description="FAD-binding" evidence="6">
    <location>
        <begin position="300"/>
        <end position="356"/>
    </location>
</feature>